<dbReference type="InterPro" id="IPR052076">
    <property type="entry name" value="TRP_cation_channel"/>
</dbReference>
<keyword evidence="9" id="KW-0812">Transmembrane</keyword>
<feature type="compositionally biased region" description="Low complexity" evidence="8">
    <location>
        <begin position="1226"/>
        <end position="1243"/>
    </location>
</feature>
<feature type="compositionally biased region" description="Low complexity" evidence="8">
    <location>
        <begin position="1290"/>
        <end position="1300"/>
    </location>
</feature>
<evidence type="ECO:0000256" key="7">
    <source>
        <dbReference type="PROSITE-ProRule" id="PRU00023"/>
    </source>
</evidence>
<protein>
    <submittedName>
        <fullName evidence="11">Uncharacterized protein</fullName>
    </submittedName>
</protein>
<accession>A0AAF3EI02</accession>
<evidence type="ECO:0000256" key="8">
    <source>
        <dbReference type="SAM" id="MobiDB-lite"/>
    </source>
</evidence>
<feature type="region of interest" description="Disordered" evidence="8">
    <location>
        <begin position="1071"/>
        <end position="1133"/>
    </location>
</feature>
<dbReference type="Pfam" id="PF12796">
    <property type="entry name" value="Ank_2"/>
    <property type="match status" value="3"/>
</dbReference>
<keyword evidence="2" id="KW-0716">Sensory transduction</keyword>
<evidence type="ECO:0000256" key="5">
    <source>
        <dbReference type="ARBA" id="ARBA00023065"/>
    </source>
</evidence>
<evidence type="ECO:0000256" key="4">
    <source>
        <dbReference type="ARBA" id="ARBA00023043"/>
    </source>
</evidence>
<feature type="compositionally biased region" description="Low complexity" evidence="8">
    <location>
        <begin position="1331"/>
        <end position="1341"/>
    </location>
</feature>
<feature type="repeat" description="ANK" evidence="7">
    <location>
        <begin position="512"/>
        <end position="535"/>
    </location>
</feature>
<feature type="compositionally biased region" description="Basic and acidic residues" evidence="8">
    <location>
        <begin position="1316"/>
        <end position="1330"/>
    </location>
</feature>
<dbReference type="PANTHER" id="PTHR47143:SF3">
    <property type="entry name" value="PWWP DOMAIN-CONTAINING PROTEIN"/>
    <property type="match status" value="1"/>
</dbReference>
<organism evidence="10 11">
    <name type="scientific">Mesorhabditis belari</name>
    <dbReference type="NCBI Taxonomy" id="2138241"/>
    <lineage>
        <taxon>Eukaryota</taxon>
        <taxon>Metazoa</taxon>
        <taxon>Ecdysozoa</taxon>
        <taxon>Nematoda</taxon>
        <taxon>Chromadorea</taxon>
        <taxon>Rhabditida</taxon>
        <taxon>Rhabditina</taxon>
        <taxon>Rhabditomorpha</taxon>
        <taxon>Rhabditoidea</taxon>
        <taxon>Rhabditidae</taxon>
        <taxon>Mesorhabditinae</taxon>
        <taxon>Mesorhabditis</taxon>
    </lineage>
</organism>
<keyword evidence="9" id="KW-0472">Membrane</keyword>
<dbReference type="SMART" id="SM00248">
    <property type="entry name" value="ANK"/>
    <property type="match status" value="12"/>
</dbReference>
<feature type="transmembrane region" description="Helical" evidence="9">
    <location>
        <begin position="841"/>
        <end position="862"/>
    </location>
</feature>
<keyword evidence="3" id="KW-0677">Repeat</keyword>
<feature type="compositionally biased region" description="Polar residues" evidence="8">
    <location>
        <begin position="1110"/>
        <end position="1128"/>
    </location>
</feature>
<feature type="compositionally biased region" description="Basic residues" evidence="8">
    <location>
        <begin position="1097"/>
        <end position="1109"/>
    </location>
</feature>
<keyword evidence="5" id="KW-0406">Ion transport</keyword>
<dbReference type="GO" id="GO:0034220">
    <property type="term" value="P:monoatomic ion transmembrane transport"/>
    <property type="evidence" value="ECO:0007669"/>
    <property type="project" value="UniProtKB-KW"/>
</dbReference>
<dbReference type="SUPFAM" id="SSF48403">
    <property type="entry name" value="Ankyrin repeat"/>
    <property type="match status" value="2"/>
</dbReference>
<keyword evidence="1" id="KW-0813">Transport</keyword>
<feature type="compositionally biased region" description="Polar residues" evidence="8">
    <location>
        <begin position="1077"/>
        <end position="1092"/>
    </location>
</feature>
<dbReference type="GO" id="GO:0022857">
    <property type="term" value="F:transmembrane transporter activity"/>
    <property type="evidence" value="ECO:0007669"/>
    <property type="project" value="TreeGrafter"/>
</dbReference>
<feature type="repeat" description="ANK" evidence="7">
    <location>
        <begin position="610"/>
        <end position="638"/>
    </location>
</feature>
<keyword evidence="4 7" id="KW-0040">ANK repeat</keyword>
<evidence type="ECO:0000256" key="2">
    <source>
        <dbReference type="ARBA" id="ARBA00022606"/>
    </source>
</evidence>
<dbReference type="WBParaSite" id="MBELARI_LOCUS13607.2">
    <property type="protein sequence ID" value="MBELARI_LOCUS13607.2"/>
    <property type="gene ID" value="MBELARI_LOCUS13607"/>
</dbReference>
<dbReference type="Gene3D" id="1.25.40.20">
    <property type="entry name" value="Ankyrin repeat-containing domain"/>
    <property type="match status" value="4"/>
</dbReference>
<evidence type="ECO:0000313" key="10">
    <source>
        <dbReference type="Proteomes" id="UP000887575"/>
    </source>
</evidence>
<evidence type="ECO:0000256" key="1">
    <source>
        <dbReference type="ARBA" id="ARBA00022448"/>
    </source>
</evidence>
<keyword evidence="9" id="KW-1133">Transmembrane helix</keyword>
<evidence type="ECO:0000256" key="6">
    <source>
        <dbReference type="ARBA" id="ARBA00023303"/>
    </source>
</evidence>
<name>A0AAF3EI02_9BILA</name>
<sequence length="1341" mass="154392">MAQQNSEQDPLLQQEGNPNENNQLSIQLALQQREEVNALHRAMYNLDDVHVEKTFNTNNRREWGKLLKEKSMPTNDDKYPKGFTAIELLAFREGSILPDEESNMQKRAEKILDILDKNFRREIEDRKPLTTLLHYTVRNGNSWLTETLLKKFQKSDFINAKNKSGHTPLMLACFTDSVMVREILDLHPKEYDKDENYFHLLLKRDINWIDSFFAIAEKPFHNDVDGNKRTFWLNQIRLALNTQNIHGVTPIQCFVERSLHQNLFRLRALFNGPGNSQEEGSDRGRVLDYRFRPEETLKSFKDTVNGANPYLLHKAAAVNSYEVIQFLVDQLQIIIKPGNRNLETPNLETPLHIAAKYNNDRVVKELIAKCHRKSDVPQLLQDEDNIGMTALLFAACTNAWEAAKELITAYREYCPEISDIELLFHHNKDGNDMLILASENRHPAFIKKLLEELKVTNLHYPTVNLRESSSLSRSEKSMKKTPLHSIAKCGSLEGLKVLLSKNPILIKMLDHKNRSVLHVAAKSGHSALVEYLLDREDASLILDEKNARGDTALHLAARGVCNQLLKRGAKTKDCTNADRMTAFDLAISHGRLECVKVLVKHYNINGDSNDRMAPLHYAAKEGYESIVSYLLANGAKLDQDFLDPPIPLGKTALDVALDHQKIRVAEILLEDKRDDWKSLLRRCVYKPNNGELVTPMRRLIKEFPSLAKQVMTQCIKPTTHEGDRHSYDFEFIDDTFMLPNNDSKDINDNSKDIKPLNSTDEGYRLSNGTEEELIQPDGHLNPKAKQYTENGSEIRENHPLKLMAKSENVETRELLKHELVKVLLDYRWNIYGYYGFYLCSLLPYVGFLISYIGLFCCTDQWYKELNRTITSNTTSSITLSVDMENWLVAWLVLISLLILFGKEGFQISKIGWNYFSHLENYVEWLVYIGASITTVWRFWELHQQNIFFDDKKVFTSEYLRGTAMILFCIFVVLIVVLLSNLYTGVAVGDIEKIQKETEINKMSVLADCVLMQGTLISTIMEKQKYKITDYHKDKNFCREACKFRKQCFYACYDWFYLWFISNVLRIHSREKKDEDQGSQQQNQRPASTSSTEQKNRSLSRRTTKFKVNQRRASTSSTEQKNPSLSRQTTKFKEENFYSNDPTQNYLATNYNMIKQLKHEMATLSKQQVKMFEVINIIKDDWVTNYNMIKELKHEMAILSKQQVEMFEVKVNINKPQGFLAVTIKDAQQQFPESSPEQPAPSQSDSWEAELPILETILTSPSILTEKISPSLIAKLKMSNSKIDLADPKTSSSSMDSSKSDITQVGTLKVNVIEAPADTKDEQKASKEKEQQQSSEISEQEK</sequence>
<dbReference type="GO" id="GO:1902495">
    <property type="term" value="C:transmembrane transporter complex"/>
    <property type="evidence" value="ECO:0007669"/>
    <property type="project" value="TreeGrafter"/>
</dbReference>
<feature type="region of interest" description="Disordered" evidence="8">
    <location>
        <begin position="1226"/>
        <end position="1245"/>
    </location>
</feature>
<dbReference type="Proteomes" id="UP000887575">
    <property type="component" value="Unassembled WGS sequence"/>
</dbReference>
<feature type="region of interest" description="Disordered" evidence="8">
    <location>
        <begin position="1284"/>
        <end position="1341"/>
    </location>
</feature>
<evidence type="ECO:0000256" key="9">
    <source>
        <dbReference type="SAM" id="Phobius"/>
    </source>
</evidence>
<dbReference type="InterPro" id="IPR002110">
    <property type="entry name" value="Ankyrin_rpt"/>
</dbReference>
<dbReference type="PANTHER" id="PTHR47143">
    <property type="entry name" value="TRANSIENT RECEPTOR POTENTIAL CATION CHANNEL PROTEIN PAINLESS"/>
    <property type="match status" value="1"/>
</dbReference>
<feature type="transmembrane region" description="Helical" evidence="9">
    <location>
        <begin position="959"/>
        <end position="982"/>
    </location>
</feature>
<dbReference type="PROSITE" id="PS50297">
    <property type="entry name" value="ANK_REP_REGION"/>
    <property type="match status" value="2"/>
</dbReference>
<evidence type="ECO:0000256" key="3">
    <source>
        <dbReference type="ARBA" id="ARBA00022737"/>
    </source>
</evidence>
<proteinExistence type="predicted"/>
<evidence type="ECO:0000313" key="11">
    <source>
        <dbReference type="WBParaSite" id="MBELARI_LOCUS13607.2"/>
    </source>
</evidence>
<reference evidence="11" key="1">
    <citation type="submission" date="2024-02" db="UniProtKB">
        <authorList>
            <consortium name="WormBaseParasite"/>
        </authorList>
    </citation>
    <scope>IDENTIFICATION</scope>
</reference>
<feature type="transmembrane region" description="Helical" evidence="9">
    <location>
        <begin position="921"/>
        <end position="939"/>
    </location>
</feature>
<keyword evidence="10" id="KW-1185">Reference proteome</keyword>
<feature type="transmembrane region" description="Helical" evidence="9">
    <location>
        <begin position="883"/>
        <end position="901"/>
    </location>
</feature>
<dbReference type="PROSITE" id="PS50088">
    <property type="entry name" value="ANK_REPEAT"/>
    <property type="match status" value="2"/>
</dbReference>
<keyword evidence="6" id="KW-0407">Ion channel</keyword>
<dbReference type="InterPro" id="IPR036770">
    <property type="entry name" value="Ankyrin_rpt-contain_sf"/>
</dbReference>